<comment type="subcellular location">
    <subcellularLocation>
        <location evidence="1">Cytoplasm</location>
        <location evidence="1">Cytoskeleton</location>
        <location evidence="1">Microtubule organizing center</location>
        <location evidence="1">Centrosome</location>
    </subcellularLocation>
</comment>
<dbReference type="EMBL" id="VCGU01000009">
    <property type="protein sequence ID" value="TRY70330.1"/>
    <property type="molecule type" value="Genomic_DNA"/>
</dbReference>
<reference evidence="8 9" key="1">
    <citation type="journal article" date="2018" name="Nat. Ecol. Evol.">
        <title>Genomic signatures of mitonuclear coevolution across populations of Tigriopus californicus.</title>
        <authorList>
            <person name="Barreto F.S."/>
            <person name="Watson E.T."/>
            <person name="Lima T.G."/>
            <person name="Willett C.S."/>
            <person name="Edmands S."/>
            <person name="Li W."/>
            <person name="Burton R.S."/>
        </authorList>
    </citation>
    <scope>NUCLEOTIDE SEQUENCE [LARGE SCALE GENOMIC DNA]</scope>
    <source>
        <strain evidence="8 9">San Diego</strain>
    </source>
</reference>
<dbReference type="Gene3D" id="2.170.210.20">
    <property type="entry name" value="Spindle assembly abnormal protein 6, N-terminal domain"/>
    <property type="match status" value="1"/>
</dbReference>
<organism evidence="8 9">
    <name type="scientific">Tigriopus californicus</name>
    <name type="common">Marine copepod</name>
    <dbReference type="NCBI Taxonomy" id="6832"/>
    <lineage>
        <taxon>Eukaryota</taxon>
        <taxon>Metazoa</taxon>
        <taxon>Ecdysozoa</taxon>
        <taxon>Arthropoda</taxon>
        <taxon>Crustacea</taxon>
        <taxon>Multicrustacea</taxon>
        <taxon>Hexanauplia</taxon>
        <taxon>Copepoda</taxon>
        <taxon>Harpacticoida</taxon>
        <taxon>Harpacticidae</taxon>
        <taxon>Tigriopus</taxon>
    </lineage>
</organism>
<dbReference type="InterPro" id="IPR038558">
    <property type="entry name" value="SAS-6_N_sf"/>
</dbReference>
<dbReference type="PANTHER" id="PTHR44281">
    <property type="entry name" value="SPINDLE ASSEMBLY ABNORMAL PROTEIN 6 HOMOLOG"/>
    <property type="match status" value="1"/>
</dbReference>
<dbReference type="PANTHER" id="PTHR44281:SF2">
    <property type="entry name" value="SPINDLE ASSEMBLY ABNORMAL PROTEIN 6 HOMOLOG"/>
    <property type="match status" value="1"/>
</dbReference>
<gene>
    <name evidence="8" type="ORF">TCAL_04471</name>
</gene>
<accession>A0A553NY27</accession>
<evidence type="ECO:0000256" key="2">
    <source>
        <dbReference type="ARBA" id="ARBA00022490"/>
    </source>
</evidence>
<keyword evidence="5" id="KW-0131">Cell cycle</keyword>
<feature type="coiled-coil region" evidence="6">
    <location>
        <begin position="230"/>
        <end position="341"/>
    </location>
</feature>
<feature type="coiled-coil region" evidence="6">
    <location>
        <begin position="154"/>
        <end position="192"/>
    </location>
</feature>
<dbReference type="GO" id="GO:0005813">
    <property type="term" value="C:centrosome"/>
    <property type="evidence" value="ECO:0007669"/>
    <property type="project" value="UniProtKB-SubCell"/>
</dbReference>
<evidence type="ECO:0000256" key="6">
    <source>
        <dbReference type="SAM" id="Coils"/>
    </source>
</evidence>
<proteinExistence type="predicted"/>
<keyword evidence="9" id="KW-1185">Reference proteome</keyword>
<evidence type="ECO:0000256" key="1">
    <source>
        <dbReference type="ARBA" id="ARBA00004300"/>
    </source>
</evidence>
<dbReference type="GO" id="GO:0005814">
    <property type="term" value="C:centriole"/>
    <property type="evidence" value="ECO:0007669"/>
    <property type="project" value="TreeGrafter"/>
</dbReference>
<evidence type="ECO:0000256" key="3">
    <source>
        <dbReference type="ARBA" id="ARBA00023054"/>
    </source>
</evidence>
<keyword evidence="3 6" id="KW-0175">Coiled coil</keyword>
<comment type="caution">
    <text evidence="8">The sequence shown here is derived from an EMBL/GenBank/DDBJ whole genome shotgun (WGS) entry which is preliminary data.</text>
</comment>
<dbReference type="OMA" id="DQMSNKP"/>
<evidence type="ECO:0000259" key="7">
    <source>
        <dbReference type="Pfam" id="PF16531"/>
    </source>
</evidence>
<dbReference type="InterPro" id="IPR032396">
    <property type="entry name" value="SAS-6_N"/>
</dbReference>
<dbReference type="Proteomes" id="UP000318571">
    <property type="component" value="Chromosome 9"/>
</dbReference>
<evidence type="ECO:0000313" key="9">
    <source>
        <dbReference type="Proteomes" id="UP000318571"/>
    </source>
</evidence>
<keyword evidence="2" id="KW-0963">Cytoplasm</keyword>
<protein>
    <recommendedName>
        <fullName evidence="7">Spindle assembly abnormal protein 6 N-terminal domain-containing protein</fullName>
    </recommendedName>
</protein>
<sequence length="344" mass="39970">MEVPVVIQDNDLGSSREQLLSIQIQEKATEHNALSGKRLKLQLTDPSDAFFYFILVLSEEDFQGLKQAQELLVDFAGFPAMINQLLAKCRAKQFSLMLQLDGDKRTGGLKFQEISQYRALSHLTLRLNRGTDAQIKDYLADCIRQLQSESSNTSQSLQNQVHGLEGQVQTLNERLRVKSEEFERVKHELLEKTSHSQAQLSSQLALEKERDTQAVSDIQTRYEQDRRKLAEEHAKNARHMENRIAALEYENKDLTEKKHKNEALIHRLNEQVRNSLEDNQNLKRELETKKFEHNKLDSGFHDRERILHQLRTKVSMLEQERDRLQSEITKQSGDLNRISEQKIS</sequence>
<keyword evidence="4" id="KW-0206">Cytoskeleton</keyword>
<evidence type="ECO:0000313" key="8">
    <source>
        <dbReference type="EMBL" id="TRY70330.1"/>
    </source>
</evidence>
<dbReference type="Pfam" id="PF16531">
    <property type="entry name" value="SAS-6_N"/>
    <property type="match status" value="1"/>
</dbReference>
<dbReference type="AlphaFoldDB" id="A0A553NY27"/>
<feature type="domain" description="Spindle assembly abnormal protein 6 N-terminal" evidence="7">
    <location>
        <begin position="2"/>
        <end position="127"/>
    </location>
</feature>
<evidence type="ECO:0000256" key="5">
    <source>
        <dbReference type="ARBA" id="ARBA00023306"/>
    </source>
</evidence>
<dbReference type="GO" id="GO:0007099">
    <property type="term" value="P:centriole replication"/>
    <property type="evidence" value="ECO:0007669"/>
    <property type="project" value="TreeGrafter"/>
</dbReference>
<dbReference type="STRING" id="6832.A0A553NY27"/>
<name>A0A553NY27_TIGCA</name>
<evidence type="ECO:0000256" key="4">
    <source>
        <dbReference type="ARBA" id="ARBA00023212"/>
    </source>
</evidence>